<reference evidence="2" key="1">
    <citation type="submission" date="2022-01" db="EMBL/GenBank/DDBJ databases">
        <authorList>
            <person name="King R."/>
        </authorList>
    </citation>
    <scope>NUCLEOTIDE SEQUENCE</scope>
</reference>
<keyword evidence="3" id="KW-1185">Reference proteome</keyword>
<dbReference type="OrthoDB" id="7771330at2759"/>
<feature type="chain" id="PRO_5040423351" description="Neuropeptide" evidence="1">
    <location>
        <begin position="23"/>
        <end position="286"/>
    </location>
</feature>
<evidence type="ECO:0000313" key="2">
    <source>
        <dbReference type="EMBL" id="CAH1397038.1"/>
    </source>
</evidence>
<accession>A0A9P0H7W6</accession>
<organism evidence="2 3">
    <name type="scientific">Nezara viridula</name>
    <name type="common">Southern green stink bug</name>
    <name type="synonym">Cimex viridulus</name>
    <dbReference type="NCBI Taxonomy" id="85310"/>
    <lineage>
        <taxon>Eukaryota</taxon>
        <taxon>Metazoa</taxon>
        <taxon>Ecdysozoa</taxon>
        <taxon>Arthropoda</taxon>
        <taxon>Hexapoda</taxon>
        <taxon>Insecta</taxon>
        <taxon>Pterygota</taxon>
        <taxon>Neoptera</taxon>
        <taxon>Paraneoptera</taxon>
        <taxon>Hemiptera</taxon>
        <taxon>Heteroptera</taxon>
        <taxon>Panheteroptera</taxon>
        <taxon>Pentatomomorpha</taxon>
        <taxon>Pentatomoidea</taxon>
        <taxon>Pentatomidae</taxon>
        <taxon>Pentatominae</taxon>
        <taxon>Nezara</taxon>
    </lineage>
</organism>
<evidence type="ECO:0000256" key="1">
    <source>
        <dbReference type="SAM" id="SignalP"/>
    </source>
</evidence>
<evidence type="ECO:0000313" key="3">
    <source>
        <dbReference type="Proteomes" id="UP001152798"/>
    </source>
</evidence>
<feature type="signal peptide" evidence="1">
    <location>
        <begin position="1"/>
        <end position="22"/>
    </location>
</feature>
<sequence>MESIVLFLATVTLICLIQENQSIVHNDVIVRTDIYDKKPAFFKIPRFIYDHARMKNFVQVRTERGFRYKMKLYCFPKDPRFCFFFDYCGNVAGVQISILKADVKNVKPEIYNYTAVKDFIHTSFFRIPAYSVRVYFTHPDRLTTCRRNTSEVDEGIWTSIDSKIIEIPRCQPNGLKAGTFKMQGCYPRKGTVFINKFGSHDSCKEAYMLYALYDRYSLVGFGFFGVGYGTPGPLRDWYTHATGKPLKDLLPAPPPCFEDLKQFNFTSIHVFLVDNPRKITCHGCNG</sequence>
<protein>
    <recommendedName>
        <fullName evidence="4">Neuropeptide</fullName>
    </recommendedName>
</protein>
<dbReference type="AlphaFoldDB" id="A0A9P0H7W6"/>
<evidence type="ECO:0008006" key="4">
    <source>
        <dbReference type="Google" id="ProtNLM"/>
    </source>
</evidence>
<dbReference type="Proteomes" id="UP001152798">
    <property type="component" value="Chromosome 3"/>
</dbReference>
<name>A0A9P0H7W6_NEZVI</name>
<gene>
    <name evidence="2" type="ORF">NEZAVI_LOCUS6968</name>
</gene>
<keyword evidence="1" id="KW-0732">Signal</keyword>
<dbReference type="EMBL" id="OV725079">
    <property type="protein sequence ID" value="CAH1397038.1"/>
    <property type="molecule type" value="Genomic_DNA"/>
</dbReference>
<proteinExistence type="predicted"/>